<dbReference type="GO" id="GO:0004803">
    <property type="term" value="F:transposase activity"/>
    <property type="evidence" value="ECO:0007669"/>
    <property type="project" value="InterPro"/>
</dbReference>
<evidence type="ECO:0008006" key="3">
    <source>
        <dbReference type="Google" id="ProtNLM"/>
    </source>
</evidence>
<dbReference type="InterPro" id="IPR009057">
    <property type="entry name" value="Homeodomain-like_sf"/>
</dbReference>
<sequence length="147" mass="16569">MAEKRRKFDPEFREGAVRIVTETGKTIAEVAEDLGINETTLASWVSRARRAGTAPAGGSDELERLRREVAQLKRENKELVMERDVLKHCMVLFGEVAVADPASVVGVISDVRTEHGISHRVSCRALGVSEAWFYKHRTRQPTQRELR</sequence>
<dbReference type="GO" id="GO:0003677">
    <property type="term" value="F:DNA binding"/>
    <property type="evidence" value="ECO:0007669"/>
    <property type="project" value="InterPro"/>
</dbReference>
<accession>A0A499UBC9</accession>
<dbReference type="InterPro" id="IPR051839">
    <property type="entry name" value="RD_transcriptional_regulator"/>
</dbReference>
<dbReference type="SUPFAM" id="SSF46689">
    <property type="entry name" value="Homeodomain-like"/>
    <property type="match status" value="1"/>
</dbReference>
<organism evidence="1 2">
    <name type="scientific">Streptomyces antimycoticus</name>
    <dbReference type="NCBI Taxonomy" id="68175"/>
    <lineage>
        <taxon>Bacteria</taxon>
        <taxon>Bacillati</taxon>
        <taxon>Actinomycetota</taxon>
        <taxon>Actinomycetes</taxon>
        <taxon>Kitasatosporales</taxon>
        <taxon>Streptomycetaceae</taxon>
        <taxon>Streptomyces</taxon>
        <taxon>Streptomyces violaceusniger group</taxon>
    </lineage>
</organism>
<dbReference type="Pfam" id="PF01527">
    <property type="entry name" value="HTH_Tnp_1"/>
    <property type="match status" value="1"/>
</dbReference>
<dbReference type="PANTHER" id="PTHR33215:SF13">
    <property type="entry name" value="PROTEIN DISTAL ANTENNA"/>
    <property type="match status" value="1"/>
</dbReference>
<evidence type="ECO:0000313" key="2">
    <source>
        <dbReference type="Proteomes" id="UP000463951"/>
    </source>
</evidence>
<name>A0A499UBC9_9ACTN</name>
<dbReference type="PANTHER" id="PTHR33215">
    <property type="entry name" value="PROTEIN DISTAL ANTENNA"/>
    <property type="match status" value="1"/>
</dbReference>
<dbReference type="GO" id="GO:0006313">
    <property type="term" value="P:DNA transposition"/>
    <property type="evidence" value="ECO:0007669"/>
    <property type="project" value="InterPro"/>
</dbReference>
<dbReference type="Gene3D" id="1.10.10.60">
    <property type="entry name" value="Homeodomain-like"/>
    <property type="match status" value="1"/>
</dbReference>
<gene>
    <name evidence="1" type="ORF">SSPO_000100</name>
</gene>
<dbReference type="AlphaFoldDB" id="A0A499UBC9"/>
<evidence type="ECO:0000313" key="1">
    <source>
        <dbReference type="EMBL" id="BBJ37292.1"/>
    </source>
</evidence>
<dbReference type="InterPro" id="IPR002514">
    <property type="entry name" value="Transposase_8"/>
</dbReference>
<dbReference type="Proteomes" id="UP000463951">
    <property type="component" value="Chromosome"/>
</dbReference>
<proteinExistence type="predicted"/>
<protein>
    <recommendedName>
        <fullName evidence="3">Transposase</fullName>
    </recommendedName>
</protein>
<dbReference type="EMBL" id="AP019620">
    <property type="protein sequence ID" value="BBJ37292.1"/>
    <property type="molecule type" value="Genomic_DNA"/>
</dbReference>
<reference evidence="1 2" key="1">
    <citation type="journal article" date="2020" name="Int. J. Syst. Evol. Microbiol.">
        <title>Reclassification of Streptomyces castelarensis and Streptomyces sporoclivatus as later heterotypic synonyms of Streptomyces antimycoticus.</title>
        <authorList>
            <person name="Komaki H."/>
            <person name="Tamura T."/>
        </authorList>
    </citation>
    <scope>NUCLEOTIDE SEQUENCE [LARGE SCALE GENOMIC DNA]</scope>
    <source>
        <strain evidence="1 2">NBRC 100767</strain>
    </source>
</reference>